<keyword evidence="2" id="KW-0560">Oxidoreductase</keyword>
<accession>A0A7J0BJI9</accession>
<evidence type="ECO:0000313" key="4">
    <source>
        <dbReference type="EMBL" id="GFM33830.1"/>
    </source>
</evidence>
<evidence type="ECO:0000313" key="5">
    <source>
        <dbReference type="Proteomes" id="UP000503840"/>
    </source>
</evidence>
<dbReference type="Gene3D" id="2.20.180.10">
    <property type="entry name" value="putative fmn-dependent nitroreductase like domains"/>
    <property type="match status" value="1"/>
</dbReference>
<dbReference type="PANTHER" id="PTHR43673:SF10">
    <property type="entry name" value="NADH DEHYDROGENASE_NAD(P)H NITROREDUCTASE XCC3605-RELATED"/>
    <property type="match status" value="1"/>
</dbReference>
<feature type="domain" description="Nitroreductase" evidence="3">
    <location>
        <begin position="9"/>
        <end position="151"/>
    </location>
</feature>
<evidence type="ECO:0000259" key="3">
    <source>
        <dbReference type="Pfam" id="PF00881"/>
    </source>
</evidence>
<keyword evidence="5" id="KW-1185">Reference proteome</keyword>
<dbReference type="CDD" id="cd02062">
    <property type="entry name" value="Nitro_FMN_reductase"/>
    <property type="match status" value="1"/>
</dbReference>
<comment type="similarity">
    <text evidence="1">Belongs to the nitroreductase family.</text>
</comment>
<dbReference type="Proteomes" id="UP000503840">
    <property type="component" value="Unassembled WGS sequence"/>
</dbReference>
<dbReference type="SUPFAM" id="SSF55469">
    <property type="entry name" value="FMN-dependent nitroreductase-like"/>
    <property type="match status" value="1"/>
</dbReference>
<comment type="caution">
    <text evidence="4">The sequence shown here is derived from an EMBL/GenBank/DDBJ whole genome shotgun (WGS) entry which is preliminary data.</text>
</comment>
<gene>
    <name evidence="4" type="ORF">DSM101010T_21950</name>
</gene>
<organism evidence="4 5">
    <name type="scientific">Desulfovibrio subterraneus</name>
    <dbReference type="NCBI Taxonomy" id="2718620"/>
    <lineage>
        <taxon>Bacteria</taxon>
        <taxon>Pseudomonadati</taxon>
        <taxon>Thermodesulfobacteriota</taxon>
        <taxon>Desulfovibrionia</taxon>
        <taxon>Desulfovibrionales</taxon>
        <taxon>Desulfovibrionaceae</taxon>
        <taxon>Desulfovibrio</taxon>
    </lineage>
</organism>
<dbReference type="InterPro" id="IPR000415">
    <property type="entry name" value="Nitroreductase-like"/>
</dbReference>
<dbReference type="RefSeq" id="WP_174405484.1">
    <property type="nucleotide sequence ID" value="NZ_BLVO01000013.1"/>
</dbReference>
<dbReference type="Pfam" id="PF00881">
    <property type="entry name" value="Nitroreductase"/>
    <property type="match status" value="1"/>
</dbReference>
<dbReference type="Gene3D" id="3.40.109.10">
    <property type="entry name" value="NADH Oxidase"/>
    <property type="match status" value="1"/>
</dbReference>
<evidence type="ECO:0000256" key="2">
    <source>
        <dbReference type="ARBA" id="ARBA00023002"/>
    </source>
</evidence>
<dbReference type="EMBL" id="BLVO01000013">
    <property type="protein sequence ID" value="GFM33830.1"/>
    <property type="molecule type" value="Genomic_DNA"/>
</dbReference>
<protein>
    <submittedName>
        <fullName evidence="4">Nitroreductase</fullName>
    </submittedName>
</protein>
<reference evidence="4 5" key="1">
    <citation type="submission" date="2020-05" db="EMBL/GenBank/DDBJ databases">
        <title>Draft genome sequence of Desulfovibrio sp. strain HN2T.</title>
        <authorList>
            <person name="Ueno A."/>
            <person name="Tamazawa S."/>
            <person name="Tamamura S."/>
            <person name="Murakami T."/>
            <person name="Kiyama T."/>
            <person name="Inomata H."/>
            <person name="Amano Y."/>
            <person name="Miyakawa K."/>
            <person name="Tamaki H."/>
            <person name="Naganuma T."/>
            <person name="Kaneko K."/>
        </authorList>
    </citation>
    <scope>NUCLEOTIDE SEQUENCE [LARGE SCALE GENOMIC DNA]</scope>
    <source>
        <strain evidence="4 5">HN2</strain>
    </source>
</reference>
<sequence length="193" mass="21236">MDFRKLVLQNRSYRRFDGQKKITLQELEALVDLARHTPCGANRQPLKYVLVTSQDMCEDIFPALGWAGYLPEWKGPAEGERPTAYIVVLGDDAISTETQVDLGIASQTIMLGAASMGLGGCMLGAINKDKIHATLELPQSLRVLLVLALGHPAEKVVIEPLGEDGNIKYWRDAASVHHVPKRSLEDLIVARHA</sequence>
<proteinExistence type="inferred from homology"/>
<dbReference type="InterPro" id="IPR029479">
    <property type="entry name" value="Nitroreductase"/>
</dbReference>
<dbReference type="InterPro" id="IPR023312">
    <property type="entry name" value="Put_nitroreductase_C_bac"/>
</dbReference>
<name>A0A7J0BJI9_9BACT</name>
<dbReference type="GO" id="GO:0016491">
    <property type="term" value="F:oxidoreductase activity"/>
    <property type="evidence" value="ECO:0007669"/>
    <property type="project" value="UniProtKB-KW"/>
</dbReference>
<evidence type="ECO:0000256" key="1">
    <source>
        <dbReference type="ARBA" id="ARBA00007118"/>
    </source>
</evidence>
<dbReference type="AlphaFoldDB" id="A0A7J0BJI9"/>
<dbReference type="PANTHER" id="PTHR43673">
    <property type="entry name" value="NAD(P)H NITROREDUCTASE YDGI-RELATED"/>
    <property type="match status" value="1"/>
</dbReference>